<reference evidence="1" key="1">
    <citation type="submission" date="2022-03" db="EMBL/GenBank/DDBJ databases">
        <authorList>
            <person name="Lindestad O."/>
        </authorList>
    </citation>
    <scope>NUCLEOTIDE SEQUENCE</scope>
</reference>
<dbReference type="EMBL" id="CAKXAJ010025123">
    <property type="protein sequence ID" value="CAH2235324.1"/>
    <property type="molecule type" value="Genomic_DNA"/>
</dbReference>
<comment type="caution">
    <text evidence="1">The sequence shown here is derived from an EMBL/GenBank/DDBJ whole genome shotgun (WGS) entry which is preliminary data.</text>
</comment>
<keyword evidence="2" id="KW-1185">Reference proteome</keyword>
<gene>
    <name evidence="1" type="primary">jg5894</name>
    <name evidence="1" type="ORF">PAEG_LOCUS12988</name>
</gene>
<evidence type="ECO:0000313" key="2">
    <source>
        <dbReference type="Proteomes" id="UP000838756"/>
    </source>
</evidence>
<name>A0A8S4REM7_9NEOP</name>
<proteinExistence type="predicted"/>
<dbReference type="AlphaFoldDB" id="A0A8S4REM7"/>
<accession>A0A8S4REM7</accession>
<sequence length="73" mass="8488">MFTRKFEVYQSALPASVVDFGLNPSHSEWRSVPRKCVDDVDKDKRTAKRYIAWPQDFVTTQANLRNITKPNSE</sequence>
<protein>
    <submittedName>
        <fullName evidence="1">Jg5894 protein</fullName>
    </submittedName>
</protein>
<organism evidence="1 2">
    <name type="scientific">Pararge aegeria aegeria</name>
    <dbReference type="NCBI Taxonomy" id="348720"/>
    <lineage>
        <taxon>Eukaryota</taxon>
        <taxon>Metazoa</taxon>
        <taxon>Ecdysozoa</taxon>
        <taxon>Arthropoda</taxon>
        <taxon>Hexapoda</taxon>
        <taxon>Insecta</taxon>
        <taxon>Pterygota</taxon>
        <taxon>Neoptera</taxon>
        <taxon>Endopterygota</taxon>
        <taxon>Lepidoptera</taxon>
        <taxon>Glossata</taxon>
        <taxon>Ditrysia</taxon>
        <taxon>Papilionoidea</taxon>
        <taxon>Nymphalidae</taxon>
        <taxon>Satyrinae</taxon>
        <taxon>Satyrini</taxon>
        <taxon>Parargina</taxon>
        <taxon>Pararge</taxon>
    </lineage>
</organism>
<dbReference type="Proteomes" id="UP000838756">
    <property type="component" value="Unassembled WGS sequence"/>
</dbReference>
<evidence type="ECO:0000313" key="1">
    <source>
        <dbReference type="EMBL" id="CAH2235324.1"/>
    </source>
</evidence>